<gene>
    <name evidence="3" type="ORF">COT50_00115</name>
</gene>
<dbReference type="Proteomes" id="UP000231252">
    <property type="component" value="Unassembled WGS sequence"/>
</dbReference>
<dbReference type="PANTHER" id="PTHR35901">
    <property type="entry name" value="RIBONUCLEASE VAPC3"/>
    <property type="match status" value="1"/>
</dbReference>
<dbReference type="EMBL" id="PEYU01000002">
    <property type="protein sequence ID" value="PIS22769.1"/>
    <property type="molecule type" value="Genomic_DNA"/>
</dbReference>
<keyword evidence="1" id="KW-0460">Magnesium</keyword>
<dbReference type="InterPro" id="IPR029060">
    <property type="entry name" value="PIN-like_dom_sf"/>
</dbReference>
<sequence length="136" mass="15594">MDKGREEVIVECYVVDSSVVAGRILEDEHLRPEFQEVFDKAVNGEVELVSPDLLVYEIGNILKTSILTKRNTLESAERLFELFFDIPISFIETVFVEVLRWSGNKKLTYYDATYAHLAHKTGNKLLTLDKHLIAFS</sequence>
<dbReference type="PANTHER" id="PTHR35901:SF1">
    <property type="entry name" value="EXONUCLEASE VAPC9"/>
    <property type="match status" value="1"/>
</dbReference>
<dbReference type="AlphaFoldDB" id="A0A2H0XF46"/>
<protein>
    <recommendedName>
        <fullName evidence="2">PIN domain-containing protein</fullName>
    </recommendedName>
</protein>
<comment type="caution">
    <text evidence="3">The sequence shown here is derived from an EMBL/GenBank/DDBJ whole genome shotgun (WGS) entry which is preliminary data.</text>
</comment>
<dbReference type="SUPFAM" id="SSF88723">
    <property type="entry name" value="PIN domain-like"/>
    <property type="match status" value="1"/>
</dbReference>
<evidence type="ECO:0000256" key="1">
    <source>
        <dbReference type="ARBA" id="ARBA00022842"/>
    </source>
</evidence>
<dbReference type="Pfam" id="PF01850">
    <property type="entry name" value="PIN"/>
    <property type="match status" value="1"/>
</dbReference>
<dbReference type="CDD" id="cd09873">
    <property type="entry name" value="PIN_Pae0151-like"/>
    <property type="match status" value="1"/>
</dbReference>
<evidence type="ECO:0000313" key="3">
    <source>
        <dbReference type="EMBL" id="PIS22769.1"/>
    </source>
</evidence>
<evidence type="ECO:0000259" key="2">
    <source>
        <dbReference type="Pfam" id="PF01850"/>
    </source>
</evidence>
<dbReference type="InterPro" id="IPR002716">
    <property type="entry name" value="PIN_dom"/>
</dbReference>
<proteinExistence type="predicted"/>
<accession>A0A2H0XF46</accession>
<reference evidence="4" key="1">
    <citation type="submission" date="2017-09" db="EMBL/GenBank/DDBJ databases">
        <title>Depth-based differentiation of microbial function through sediment-hosted aquifers and enrichment of novel symbionts in the deep terrestrial subsurface.</title>
        <authorList>
            <person name="Probst A.J."/>
            <person name="Ladd B."/>
            <person name="Jarett J.K."/>
            <person name="Geller-Mcgrath D.E."/>
            <person name="Sieber C.M.K."/>
            <person name="Emerson J.B."/>
            <person name="Anantharaman K."/>
            <person name="Thomas B.C."/>
            <person name="Malmstrom R."/>
            <person name="Stieglmeier M."/>
            <person name="Klingl A."/>
            <person name="Woyke T."/>
            <person name="Ryan C.M."/>
            <person name="Banfield J.F."/>
        </authorList>
    </citation>
    <scope>NUCLEOTIDE SEQUENCE [LARGE SCALE GENOMIC DNA]</scope>
</reference>
<feature type="domain" description="PIN" evidence="2">
    <location>
        <begin position="13"/>
        <end position="132"/>
    </location>
</feature>
<name>A0A2H0XF46_UNCKA</name>
<evidence type="ECO:0000313" key="4">
    <source>
        <dbReference type="Proteomes" id="UP000231252"/>
    </source>
</evidence>
<dbReference type="Gene3D" id="3.40.50.1010">
    <property type="entry name" value="5'-nuclease"/>
    <property type="match status" value="1"/>
</dbReference>
<dbReference type="InterPro" id="IPR044153">
    <property type="entry name" value="PIN_Pae0151-like"/>
</dbReference>
<dbReference type="InterPro" id="IPR051619">
    <property type="entry name" value="TypeII_TA_RNase_PINc/VapC"/>
</dbReference>
<organism evidence="3 4">
    <name type="scientific">candidate division WWE3 bacterium CG08_land_8_20_14_0_20_41_10</name>
    <dbReference type="NCBI Taxonomy" id="1975085"/>
    <lineage>
        <taxon>Bacteria</taxon>
        <taxon>Katanobacteria</taxon>
    </lineage>
</organism>